<dbReference type="PRINTS" id="PR00237">
    <property type="entry name" value="GPCRRHODOPSN"/>
</dbReference>
<dbReference type="InterPro" id="IPR000276">
    <property type="entry name" value="GPCR_Rhodpsn"/>
</dbReference>
<protein>
    <recommendedName>
        <fullName evidence="10">G-protein coupled receptors family 1 profile domain-containing protein</fullName>
    </recommendedName>
</protein>
<dbReference type="GO" id="GO:0004930">
    <property type="term" value="F:G protein-coupled receptor activity"/>
    <property type="evidence" value="ECO:0007669"/>
    <property type="project" value="UniProtKB-KW"/>
</dbReference>
<comment type="caution">
    <text evidence="11">The sequence shown here is derived from an EMBL/GenBank/DDBJ whole genome shotgun (WGS) entry which is preliminary data.</text>
</comment>
<feature type="transmembrane region" description="Helical" evidence="9">
    <location>
        <begin position="114"/>
        <end position="136"/>
    </location>
</feature>
<evidence type="ECO:0000256" key="5">
    <source>
        <dbReference type="ARBA" id="ARBA00023040"/>
    </source>
</evidence>
<evidence type="ECO:0000256" key="1">
    <source>
        <dbReference type="ARBA" id="ARBA00004141"/>
    </source>
</evidence>
<keyword evidence="6 9" id="KW-0472">Membrane</keyword>
<organism evidence="11 12">
    <name type="scientific">Spodoptera exigua</name>
    <name type="common">Beet armyworm</name>
    <name type="synonym">Noctua fulgens</name>
    <dbReference type="NCBI Taxonomy" id="7107"/>
    <lineage>
        <taxon>Eukaryota</taxon>
        <taxon>Metazoa</taxon>
        <taxon>Ecdysozoa</taxon>
        <taxon>Arthropoda</taxon>
        <taxon>Hexapoda</taxon>
        <taxon>Insecta</taxon>
        <taxon>Pterygota</taxon>
        <taxon>Neoptera</taxon>
        <taxon>Endopterygota</taxon>
        <taxon>Lepidoptera</taxon>
        <taxon>Glossata</taxon>
        <taxon>Ditrysia</taxon>
        <taxon>Noctuoidea</taxon>
        <taxon>Noctuidae</taxon>
        <taxon>Amphipyrinae</taxon>
        <taxon>Spodoptera</taxon>
    </lineage>
</organism>
<evidence type="ECO:0000259" key="10">
    <source>
        <dbReference type="PROSITE" id="PS50262"/>
    </source>
</evidence>
<dbReference type="Proteomes" id="UP000814243">
    <property type="component" value="Unassembled WGS sequence"/>
</dbReference>
<keyword evidence="7" id="KW-0675">Receptor</keyword>
<feature type="domain" description="G-protein coupled receptors family 1 profile" evidence="10">
    <location>
        <begin position="127"/>
        <end position="270"/>
    </location>
</feature>
<gene>
    <name evidence="11" type="ORF">HF086_010035</name>
</gene>
<feature type="transmembrane region" description="Helical" evidence="9">
    <location>
        <begin position="226"/>
        <end position="245"/>
    </location>
</feature>
<dbReference type="PROSITE" id="PS50262">
    <property type="entry name" value="G_PROTEIN_RECEP_F1_2"/>
    <property type="match status" value="1"/>
</dbReference>
<dbReference type="GO" id="GO:0016020">
    <property type="term" value="C:membrane"/>
    <property type="evidence" value="ECO:0007669"/>
    <property type="project" value="UniProtKB-SubCell"/>
</dbReference>
<dbReference type="Pfam" id="PF00001">
    <property type="entry name" value="7tm_1"/>
    <property type="match status" value="1"/>
</dbReference>
<feature type="transmembrane region" description="Helical" evidence="9">
    <location>
        <begin position="148"/>
        <end position="168"/>
    </location>
</feature>
<evidence type="ECO:0000313" key="12">
    <source>
        <dbReference type="Proteomes" id="UP000814243"/>
    </source>
</evidence>
<dbReference type="SUPFAM" id="SSF81321">
    <property type="entry name" value="Family A G protein-coupled receptor-like"/>
    <property type="match status" value="1"/>
</dbReference>
<dbReference type="AlphaFoldDB" id="A0A922MN96"/>
<feature type="transmembrane region" description="Helical" evidence="9">
    <location>
        <begin position="188"/>
        <end position="206"/>
    </location>
</feature>
<proteinExistence type="inferred from homology"/>
<dbReference type="Gene3D" id="1.20.1070.10">
    <property type="entry name" value="Rhodopsin 7-helix transmembrane proteins"/>
    <property type="match status" value="1"/>
</dbReference>
<accession>A0A922MN96</accession>
<dbReference type="PANTHER" id="PTHR24235:SF12">
    <property type="entry name" value="G-PROTEIN COUPLED RECEPTORS FAMILY 1 PROFILE DOMAIN-CONTAINING PROTEIN"/>
    <property type="match status" value="1"/>
</dbReference>
<evidence type="ECO:0000256" key="9">
    <source>
        <dbReference type="SAM" id="Phobius"/>
    </source>
</evidence>
<dbReference type="PANTHER" id="PTHR24235">
    <property type="entry name" value="NEUROPEPTIDE Y RECEPTOR"/>
    <property type="match status" value="1"/>
</dbReference>
<sequence>MRTYFGKIVIFCDTKNNLEDYENKFKVDFVLIEDKEVVEEKTDIFDVDSLDIEFIDEPIEIALNKMDESDFDDLDTKTISNWSQDYLEQLDTSQHNFPNTLWHVKPPLEIALKLSAMLVISITGIFLNSIILTILLRNKWLWTASNYLVGNLAMTDLLTLLICPWFMLVRDFYQQYVLRNFGCRFEGFLQASFLLAGVCAVLLVSYDRLAAAALSAETRVTIKVAPYLIVASWLASMTVSLPWAVKREFVYGTIMWRLEWGVRELAARGG</sequence>
<keyword evidence="8" id="KW-0807">Transducer</keyword>
<dbReference type="InterPro" id="IPR017452">
    <property type="entry name" value="GPCR_Rhodpsn_7TM"/>
</dbReference>
<comment type="subcellular location">
    <subcellularLocation>
        <location evidence="1">Membrane</location>
        <topology evidence="1">Multi-pass membrane protein</topology>
    </subcellularLocation>
</comment>
<evidence type="ECO:0000256" key="7">
    <source>
        <dbReference type="ARBA" id="ARBA00023170"/>
    </source>
</evidence>
<evidence type="ECO:0000256" key="4">
    <source>
        <dbReference type="ARBA" id="ARBA00022989"/>
    </source>
</evidence>
<keyword evidence="5" id="KW-0297">G-protein coupled receptor</keyword>
<keyword evidence="3 9" id="KW-0812">Transmembrane</keyword>
<evidence type="ECO:0000256" key="2">
    <source>
        <dbReference type="ARBA" id="ARBA00010663"/>
    </source>
</evidence>
<evidence type="ECO:0000256" key="3">
    <source>
        <dbReference type="ARBA" id="ARBA00022692"/>
    </source>
</evidence>
<name>A0A922MN96_SPOEX</name>
<evidence type="ECO:0000256" key="6">
    <source>
        <dbReference type="ARBA" id="ARBA00023136"/>
    </source>
</evidence>
<feature type="non-terminal residue" evidence="11">
    <location>
        <position position="270"/>
    </location>
</feature>
<dbReference type="EMBL" id="JACEFF010000322">
    <property type="protein sequence ID" value="KAH9639628.1"/>
    <property type="molecule type" value="Genomic_DNA"/>
</dbReference>
<keyword evidence="4 9" id="KW-1133">Transmembrane helix</keyword>
<evidence type="ECO:0000313" key="11">
    <source>
        <dbReference type="EMBL" id="KAH9639628.1"/>
    </source>
</evidence>
<comment type="similarity">
    <text evidence="2">Belongs to the G-protein coupled receptor 1 family.</text>
</comment>
<reference evidence="11" key="1">
    <citation type="journal article" date="2021" name="G3 (Bethesda)">
        <title>Genome and transcriptome analysis of the beet armyworm Spodoptera exigua reveals targets for pest control. .</title>
        <authorList>
            <person name="Simon S."/>
            <person name="Breeschoten T."/>
            <person name="Jansen H.J."/>
            <person name="Dirks R.P."/>
            <person name="Schranz M.E."/>
            <person name="Ros V.I.D."/>
        </authorList>
    </citation>
    <scope>NUCLEOTIDE SEQUENCE</scope>
    <source>
        <strain evidence="11">TB_SE_WUR_2020</strain>
    </source>
</reference>
<evidence type="ECO:0000256" key="8">
    <source>
        <dbReference type="ARBA" id="ARBA00023224"/>
    </source>
</evidence>